<dbReference type="Proteomes" id="UP000314294">
    <property type="component" value="Unassembled WGS sequence"/>
</dbReference>
<organism evidence="1 2">
    <name type="scientific">Liparis tanakae</name>
    <name type="common">Tanaka's snailfish</name>
    <dbReference type="NCBI Taxonomy" id="230148"/>
    <lineage>
        <taxon>Eukaryota</taxon>
        <taxon>Metazoa</taxon>
        <taxon>Chordata</taxon>
        <taxon>Craniata</taxon>
        <taxon>Vertebrata</taxon>
        <taxon>Euteleostomi</taxon>
        <taxon>Actinopterygii</taxon>
        <taxon>Neopterygii</taxon>
        <taxon>Teleostei</taxon>
        <taxon>Neoteleostei</taxon>
        <taxon>Acanthomorphata</taxon>
        <taxon>Eupercaria</taxon>
        <taxon>Perciformes</taxon>
        <taxon>Cottioidei</taxon>
        <taxon>Cottales</taxon>
        <taxon>Liparidae</taxon>
        <taxon>Liparis</taxon>
    </lineage>
</organism>
<evidence type="ECO:0000313" key="1">
    <source>
        <dbReference type="EMBL" id="TNN23361.1"/>
    </source>
</evidence>
<name>A0A4Z2E3Q8_9TELE</name>
<gene>
    <name evidence="1" type="primary">tbx6_1</name>
    <name evidence="1" type="ORF">EYF80_066520</name>
</gene>
<dbReference type="EMBL" id="SRLO01018767">
    <property type="protein sequence ID" value="TNN23361.1"/>
    <property type="molecule type" value="Genomic_DNA"/>
</dbReference>
<evidence type="ECO:0000313" key="2">
    <source>
        <dbReference type="Proteomes" id="UP000314294"/>
    </source>
</evidence>
<comment type="caution">
    <text evidence="1">The sequence shown here is derived from an EMBL/GenBank/DDBJ whole genome shotgun (WGS) entry which is preliminary data.</text>
</comment>
<keyword evidence="2" id="KW-1185">Reference proteome</keyword>
<reference evidence="1 2" key="1">
    <citation type="submission" date="2019-03" db="EMBL/GenBank/DDBJ databases">
        <title>First draft genome of Liparis tanakae, snailfish: a comprehensive survey of snailfish specific genes.</title>
        <authorList>
            <person name="Kim W."/>
            <person name="Song I."/>
            <person name="Jeong J.-H."/>
            <person name="Kim D."/>
            <person name="Kim S."/>
            <person name="Ryu S."/>
            <person name="Song J.Y."/>
            <person name="Lee S.K."/>
        </authorList>
    </citation>
    <scope>NUCLEOTIDE SEQUENCE [LARGE SCALE GENOMIC DNA]</scope>
    <source>
        <tissue evidence="1">Muscle</tissue>
    </source>
</reference>
<proteinExistence type="predicted"/>
<sequence length="104" mass="11004">MNSKKQRDARLKRKVPISTDILDIVNCDPCDSTEPQPVIDGNDLQALALASLPCGFRGHGASYGDALEHPLDLGQAFIPDLGVSLDDGMRDAAGGEAAGRGMER</sequence>
<accession>A0A4Z2E3Q8</accession>
<dbReference type="AlphaFoldDB" id="A0A4Z2E3Q8"/>
<protein>
    <submittedName>
        <fullName evidence="1">T-box transcription factor TBX6</fullName>
    </submittedName>
</protein>